<name>A0A975A0H4_9BACT</name>
<dbReference type="PANTHER" id="PTHR43065">
    <property type="entry name" value="SENSOR HISTIDINE KINASE"/>
    <property type="match status" value="1"/>
</dbReference>
<evidence type="ECO:0000256" key="5">
    <source>
        <dbReference type="ARBA" id="ARBA00022741"/>
    </source>
</evidence>
<dbReference type="SUPFAM" id="SSF55785">
    <property type="entry name" value="PYP-like sensor domain (PAS domain)"/>
    <property type="match status" value="1"/>
</dbReference>
<keyword evidence="3" id="KW-0597">Phosphoprotein</keyword>
<dbReference type="InterPro" id="IPR003661">
    <property type="entry name" value="HisK_dim/P_dom"/>
</dbReference>
<accession>A0A975A0H4</accession>
<keyword evidence="11" id="KW-1185">Reference proteome</keyword>
<dbReference type="SUPFAM" id="SSF47384">
    <property type="entry name" value="Homodimeric domain of signal transducing histidine kinase"/>
    <property type="match status" value="1"/>
</dbReference>
<dbReference type="Gene3D" id="3.30.565.10">
    <property type="entry name" value="Histidine kinase-like ATPase, C-terminal domain"/>
    <property type="match status" value="1"/>
</dbReference>
<dbReference type="Gene3D" id="3.30.450.20">
    <property type="entry name" value="PAS domain"/>
    <property type="match status" value="1"/>
</dbReference>
<keyword evidence="6" id="KW-0418">Kinase</keyword>
<feature type="domain" description="Histidine kinase" evidence="9">
    <location>
        <begin position="134"/>
        <end position="341"/>
    </location>
</feature>
<dbReference type="InterPro" id="IPR004358">
    <property type="entry name" value="Sig_transdc_His_kin-like_C"/>
</dbReference>
<dbReference type="InterPro" id="IPR036097">
    <property type="entry name" value="HisK_dim/P_sf"/>
</dbReference>
<dbReference type="GO" id="GO:0005524">
    <property type="term" value="F:ATP binding"/>
    <property type="evidence" value="ECO:0007669"/>
    <property type="project" value="UniProtKB-KW"/>
</dbReference>
<gene>
    <name evidence="10" type="ORF">JR347_17765</name>
</gene>
<dbReference type="CDD" id="cd00075">
    <property type="entry name" value="HATPase"/>
    <property type="match status" value="1"/>
</dbReference>
<comment type="catalytic activity">
    <reaction evidence="1">
        <text>ATP + protein L-histidine = ADP + protein N-phospho-L-histidine.</text>
        <dbReference type="EC" id="2.7.13.3"/>
    </reaction>
</comment>
<evidence type="ECO:0000256" key="4">
    <source>
        <dbReference type="ARBA" id="ARBA00022679"/>
    </source>
</evidence>
<evidence type="ECO:0000256" key="1">
    <source>
        <dbReference type="ARBA" id="ARBA00000085"/>
    </source>
</evidence>
<evidence type="ECO:0000313" key="10">
    <source>
        <dbReference type="EMBL" id="QSE97404.1"/>
    </source>
</evidence>
<dbReference type="CDD" id="cd00082">
    <property type="entry name" value="HisKA"/>
    <property type="match status" value="1"/>
</dbReference>
<keyword evidence="7" id="KW-0067">ATP-binding</keyword>
<evidence type="ECO:0000256" key="6">
    <source>
        <dbReference type="ARBA" id="ARBA00022777"/>
    </source>
</evidence>
<reference evidence="10" key="1">
    <citation type="submission" date="2021-02" db="EMBL/GenBank/DDBJ databases">
        <title>Fulvivirga sp. S481 isolated from sea water.</title>
        <authorList>
            <person name="Bae S.S."/>
            <person name="Baek K."/>
        </authorList>
    </citation>
    <scope>NUCLEOTIDE SEQUENCE</scope>
    <source>
        <strain evidence="10">S481</strain>
    </source>
</reference>
<dbReference type="GO" id="GO:0000155">
    <property type="term" value="F:phosphorelay sensor kinase activity"/>
    <property type="evidence" value="ECO:0007669"/>
    <property type="project" value="InterPro"/>
</dbReference>
<dbReference type="InterPro" id="IPR036890">
    <property type="entry name" value="HATPase_C_sf"/>
</dbReference>
<keyword evidence="5" id="KW-0547">Nucleotide-binding</keyword>
<dbReference type="PROSITE" id="PS50109">
    <property type="entry name" value="HIS_KIN"/>
    <property type="match status" value="1"/>
</dbReference>
<evidence type="ECO:0000256" key="2">
    <source>
        <dbReference type="ARBA" id="ARBA00012438"/>
    </source>
</evidence>
<keyword evidence="4" id="KW-0808">Transferase</keyword>
<protein>
    <recommendedName>
        <fullName evidence="2">histidine kinase</fullName>
        <ecNumber evidence="2">2.7.13.3</ecNumber>
    </recommendedName>
</protein>
<dbReference type="AlphaFoldDB" id="A0A975A0H4"/>
<dbReference type="Proteomes" id="UP000662783">
    <property type="component" value="Chromosome"/>
</dbReference>
<dbReference type="RefSeq" id="WP_205721915.1">
    <property type="nucleotide sequence ID" value="NZ_CP070608.1"/>
</dbReference>
<dbReference type="PANTHER" id="PTHR43065:SF10">
    <property type="entry name" value="PEROXIDE STRESS-ACTIVATED HISTIDINE KINASE MAK3"/>
    <property type="match status" value="1"/>
</dbReference>
<dbReference type="EMBL" id="CP070608">
    <property type="protein sequence ID" value="QSE97404.1"/>
    <property type="molecule type" value="Genomic_DNA"/>
</dbReference>
<sequence>MSTTSRYQKLFEESIDSIALMDSELKLIEVNESFRNNFEVSATGSSFQDFFAEASLYDEFANLLKENYNVEEFETILESGEGLKKICLINCVRIVEEEQDIYLAVIRDNTRRKNAEQELLKAEKLSMTGKIARSIAHEIRNPLTNLTLALEQLKDEIPDDVDADLYFDIIKRNAERINTLITELLNSSKPKALKLELMSLNEVVNSAIELVKDRLNLKDMELQLDLDQSIPSLQIDKDQLQTAILNLLINAIEAMKEGQGVLKISTWQDDYVYLQIADNGKGISEEHMKMLFEPFFSGKRKGTGLGLLSVQNILHSHNAKIEVTSEVGVKTVFTIQFKSEM</sequence>
<dbReference type="NCBIfam" id="TIGR00229">
    <property type="entry name" value="sensory_box"/>
    <property type="match status" value="1"/>
</dbReference>
<dbReference type="SMART" id="SM00388">
    <property type="entry name" value="HisKA"/>
    <property type="match status" value="1"/>
</dbReference>
<evidence type="ECO:0000256" key="8">
    <source>
        <dbReference type="ARBA" id="ARBA00023012"/>
    </source>
</evidence>
<dbReference type="SMART" id="SM00387">
    <property type="entry name" value="HATPase_c"/>
    <property type="match status" value="1"/>
</dbReference>
<proteinExistence type="predicted"/>
<dbReference type="EC" id="2.7.13.3" evidence="2"/>
<keyword evidence="8" id="KW-0902">Two-component regulatory system</keyword>
<dbReference type="PRINTS" id="PR00344">
    <property type="entry name" value="BCTRLSENSOR"/>
</dbReference>
<dbReference type="InterPro" id="IPR003594">
    <property type="entry name" value="HATPase_dom"/>
</dbReference>
<dbReference type="InterPro" id="IPR035965">
    <property type="entry name" value="PAS-like_dom_sf"/>
</dbReference>
<evidence type="ECO:0000256" key="3">
    <source>
        <dbReference type="ARBA" id="ARBA00022553"/>
    </source>
</evidence>
<dbReference type="InterPro" id="IPR005467">
    <property type="entry name" value="His_kinase_dom"/>
</dbReference>
<dbReference type="KEGG" id="fuv:JR347_17765"/>
<dbReference type="Pfam" id="PF00512">
    <property type="entry name" value="HisKA"/>
    <property type="match status" value="1"/>
</dbReference>
<dbReference type="Pfam" id="PF02518">
    <property type="entry name" value="HATPase_c"/>
    <property type="match status" value="1"/>
</dbReference>
<organism evidence="10 11">
    <name type="scientific">Fulvivirga lutea</name>
    <dbReference type="NCBI Taxonomy" id="2810512"/>
    <lineage>
        <taxon>Bacteria</taxon>
        <taxon>Pseudomonadati</taxon>
        <taxon>Bacteroidota</taxon>
        <taxon>Cytophagia</taxon>
        <taxon>Cytophagales</taxon>
        <taxon>Fulvivirgaceae</taxon>
        <taxon>Fulvivirga</taxon>
    </lineage>
</organism>
<evidence type="ECO:0000256" key="7">
    <source>
        <dbReference type="ARBA" id="ARBA00022840"/>
    </source>
</evidence>
<evidence type="ECO:0000259" key="9">
    <source>
        <dbReference type="PROSITE" id="PS50109"/>
    </source>
</evidence>
<evidence type="ECO:0000313" key="11">
    <source>
        <dbReference type="Proteomes" id="UP000662783"/>
    </source>
</evidence>
<dbReference type="Gene3D" id="1.10.287.130">
    <property type="match status" value="1"/>
</dbReference>
<dbReference type="SUPFAM" id="SSF55874">
    <property type="entry name" value="ATPase domain of HSP90 chaperone/DNA topoisomerase II/histidine kinase"/>
    <property type="match status" value="1"/>
</dbReference>
<dbReference type="InterPro" id="IPR000014">
    <property type="entry name" value="PAS"/>
</dbReference>